<evidence type="ECO:0000256" key="3">
    <source>
        <dbReference type="ARBA" id="ARBA00023163"/>
    </source>
</evidence>
<dbReference type="RefSeq" id="WP_054782699.1">
    <property type="nucleotide sequence ID" value="NZ_FPBD01000002.1"/>
</dbReference>
<dbReference type="Gene3D" id="1.10.10.60">
    <property type="entry name" value="Homeodomain-like"/>
    <property type="match status" value="2"/>
</dbReference>
<accession>A0A1I6ZHP1</accession>
<dbReference type="InterPro" id="IPR037923">
    <property type="entry name" value="HTH-like"/>
</dbReference>
<dbReference type="EMBL" id="FPBD01000002">
    <property type="protein sequence ID" value="SFT62194.1"/>
    <property type="molecule type" value="Genomic_DNA"/>
</dbReference>
<protein>
    <submittedName>
        <fullName evidence="5">Transcriptional regulator, AraC family</fullName>
    </submittedName>
</protein>
<gene>
    <name evidence="5" type="ORF">SAMN05444141_102355</name>
</gene>
<evidence type="ECO:0000256" key="2">
    <source>
        <dbReference type="ARBA" id="ARBA00023125"/>
    </source>
</evidence>
<dbReference type="PROSITE" id="PS01124">
    <property type="entry name" value="HTH_ARAC_FAMILY_2"/>
    <property type="match status" value="1"/>
</dbReference>
<dbReference type="AlphaFoldDB" id="A0A1I6ZHP1"/>
<dbReference type="InterPro" id="IPR009057">
    <property type="entry name" value="Homeodomain-like_sf"/>
</dbReference>
<feature type="domain" description="HTH araC/xylS-type" evidence="4">
    <location>
        <begin position="188"/>
        <end position="285"/>
    </location>
</feature>
<organism evidence="5 6">
    <name type="scientific">Pseudovibrio denitrificans</name>
    <dbReference type="NCBI Taxonomy" id="258256"/>
    <lineage>
        <taxon>Bacteria</taxon>
        <taxon>Pseudomonadati</taxon>
        <taxon>Pseudomonadota</taxon>
        <taxon>Alphaproteobacteria</taxon>
        <taxon>Hyphomicrobiales</taxon>
        <taxon>Stappiaceae</taxon>
        <taxon>Pseudovibrio</taxon>
    </lineage>
</organism>
<keyword evidence="1" id="KW-0805">Transcription regulation</keyword>
<dbReference type="GO" id="GO:0003700">
    <property type="term" value="F:DNA-binding transcription factor activity"/>
    <property type="evidence" value="ECO:0007669"/>
    <property type="project" value="InterPro"/>
</dbReference>
<dbReference type="PANTHER" id="PTHR46796:SF2">
    <property type="entry name" value="TRANSCRIPTIONAL REGULATORY PROTEIN"/>
    <property type="match status" value="1"/>
</dbReference>
<sequence length="289" mass="32421">MKPVTQKAALEATPLNTGENAQFWSAPNFDGLECLAASFRTHVYEPHTHDTFVVGGILQGCQCYWQRGEQIFAGPGDLVFVNPFELHDGIPEGYGYTYRMTYPSISLLQKIAEDLTDKPQSGTPYFPEACVHDPELCQEFITAHKSIQNRSIGLEAEEPLYMIFAKMLAKYGSFRESDMNSKDPVAVRRAREYLEESFMGNVHLDDLVNISGRSKYHLIRSFKKATGQTPHAYLTDVRVRNARRLLVRGTSPSETASLCGFADQAHLTRQFKSRVGTTPAAFQRSVISI</sequence>
<dbReference type="Proteomes" id="UP000183371">
    <property type="component" value="Unassembled WGS sequence"/>
</dbReference>
<dbReference type="InterPro" id="IPR018060">
    <property type="entry name" value="HTH_AraC"/>
</dbReference>
<proteinExistence type="predicted"/>
<keyword evidence="3" id="KW-0804">Transcription</keyword>
<dbReference type="SMART" id="SM00342">
    <property type="entry name" value="HTH_ARAC"/>
    <property type="match status" value="1"/>
</dbReference>
<evidence type="ECO:0000256" key="1">
    <source>
        <dbReference type="ARBA" id="ARBA00023015"/>
    </source>
</evidence>
<dbReference type="PANTHER" id="PTHR46796">
    <property type="entry name" value="HTH-TYPE TRANSCRIPTIONAL ACTIVATOR RHAS-RELATED"/>
    <property type="match status" value="1"/>
</dbReference>
<dbReference type="InterPro" id="IPR050204">
    <property type="entry name" value="AraC_XylS_family_regulators"/>
</dbReference>
<dbReference type="SUPFAM" id="SSF46689">
    <property type="entry name" value="Homeodomain-like"/>
    <property type="match status" value="2"/>
</dbReference>
<dbReference type="Pfam" id="PF12833">
    <property type="entry name" value="HTH_18"/>
    <property type="match status" value="1"/>
</dbReference>
<reference evidence="6" key="1">
    <citation type="submission" date="2016-10" db="EMBL/GenBank/DDBJ databases">
        <authorList>
            <person name="Varghese N."/>
            <person name="Submissions S."/>
        </authorList>
    </citation>
    <scope>NUCLEOTIDE SEQUENCE [LARGE SCALE GENOMIC DNA]</scope>
    <source>
        <strain evidence="6">DSM 17465</strain>
    </source>
</reference>
<evidence type="ECO:0000313" key="6">
    <source>
        <dbReference type="Proteomes" id="UP000183371"/>
    </source>
</evidence>
<dbReference type="InterPro" id="IPR003313">
    <property type="entry name" value="AraC-bd"/>
</dbReference>
<dbReference type="Pfam" id="PF02311">
    <property type="entry name" value="AraC_binding"/>
    <property type="match status" value="1"/>
</dbReference>
<dbReference type="SUPFAM" id="SSF51215">
    <property type="entry name" value="Regulatory protein AraC"/>
    <property type="match status" value="1"/>
</dbReference>
<evidence type="ECO:0000259" key="4">
    <source>
        <dbReference type="PROSITE" id="PS01124"/>
    </source>
</evidence>
<evidence type="ECO:0000313" key="5">
    <source>
        <dbReference type="EMBL" id="SFT62194.1"/>
    </source>
</evidence>
<keyword evidence="2" id="KW-0238">DNA-binding</keyword>
<dbReference type="GO" id="GO:0043565">
    <property type="term" value="F:sequence-specific DNA binding"/>
    <property type="evidence" value="ECO:0007669"/>
    <property type="project" value="InterPro"/>
</dbReference>
<keyword evidence="6" id="KW-1185">Reference proteome</keyword>
<name>A0A1I6ZHP1_9HYPH</name>